<comment type="caution">
    <text evidence="2">The sequence shown here is derived from an EMBL/GenBank/DDBJ whole genome shotgun (WGS) entry which is preliminary data.</text>
</comment>
<evidence type="ECO:0000313" key="2">
    <source>
        <dbReference type="EMBL" id="KAE8954166.1"/>
    </source>
</evidence>
<sequence>MRASEAVRRALDPAKSPGRSTRSGWVEKLRKGLAQHMAPSARPSQD</sequence>
<protein>
    <submittedName>
        <fullName evidence="2">Uncharacterized protein</fullName>
    </submittedName>
</protein>
<dbReference type="AlphaFoldDB" id="A0A6A3GC15"/>
<evidence type="ECO:0000313" key="3">
    <source>
        <dbReference type="EMBL" id="KAE9147014.1"/>
    </source>
</evidence>
<accession>A0A6A3GC15</accession>
<evidence type="ECO:0000313" key="4">
    <source>
        <dbReference type="Proteomes" id="UP000433483"/>
    </source>
</evidence>
<dbReference type="EMBL" id="QXFW01009327">
    <property type="protein sequence ID" value="KAE8954166.1"/>
    <property type="molecule type" value="Genomic_DNA"/>
</dbReference>
<dbReference type="Proteomes" id="UP000433483">
    <property type="component" value="Unassembled WGS sequence"/>
</dbReference>
<evidence type="ECO:0000313" key="5">
    <source>
        <dbReference type="Proteomes" id="UP000460718"/>
    </source>
</evidence>
<dbReference type="Proteomes" id="UP000460718">
    <property type="component" value="Unassembled WGS sequence"/>
</dbReference>
<organism evidence="2 5">
    <name type="scientific">Phytophthora fragariae</name>
    <dbReference type="NCBI Taxonomy" id="53985"/>
    <lineage>
        <taxon>Eukaryota</taxon>
        <taxon>Sar</taxon>
        <taxon>Stramenopiles</taxon>
        <taxon>Oomycota</taxon>
        <taxon>Peronosporomycetes</taxon>
        <taxon>Peronosporales</taxon>
        <taxon>Peronosporaceae</taxon>
        <taxon>Phytophthora</taxon>
    </lineage>
</organism>
<feature type="compositionally biased region" description="Basic and acidic residues" evidence="1">
    <location>
        <begin position="1"/>
        <end position="12"/>
    </location>
</feature>
<evidence type="ECO:0000256" key="1">
    <source>
        <dbReference type="SAM" id="MobiDB-lite"/>
    </source>
</evidence>
<proteinExistence type="predicted"/>
<dbReference type="EMBL" id="QXGB01011653">
    <property type="protein sequence ID" value="KAE9147014.1"/>
    <property type="molecule type" value="Genomic_DNA"/>
</dbReference>
<reference evidence="2 5" key="1">
    <citation type="submission" date="2018-09" db="EMBL/GenBank/DDBJ databases">
        <title>Genomic investigation of the strawberry pathogen Phytophthora fragariae indicates pathogenicity is determined by transcriptional variation in three key races.</title>
        <authorList>
            <person name="Adams T.M."/>
            <person name="Armitage A.D."/>
            <person name="Sobczyk M.K."/>
            <person name="Bates H.J."/>
            <person name="Dunwell J.M."/>
            <person name="Nellist C.F."/>
            <person name="Harrison R.J."/>
        </authorList>
    </citation>
    <scope>NUCLEOTIDE SEQUENCE [LARGE SCALE GENOMIC DNA]</scope>
    <source>
        <strain evidence="3 4">NOV-27</strain>
        <strain evidence="2 5">SCRP245</strain>
    </source>
</reference>
<feature type="region of interest" description="Disordered" evidence="1">
    <location>
        <begin position="1"/>
        <end position="25"/>
    </location>
</feature>
<keyword evidence="4" id="KW-1185">Reference proteome</keyword>
<name>A0A6A3GC15_9STRA</name>
<gene>
    <name evidence="3" type="ORF">PF005_g33628</name>
    <name evidence="2" type="ORF">PF011_g32187</name>
</gene>